<name>A0A9W9YUG9_9CNID</name>
<feature type="non-terminal residue" evidence="1">
    <location>
        <position position="1"/>
    </location>
</feature>
<protein>
    <submittedName>
        <fullName evidence="1">Uncharacterized protein</fullName>
    </submittedName>
</protein>
<dbReference type="OrthoDB" id="10062088at2759"/>
<evidence type="ECO:0000313" key="1">
    <source>
        <dbReference type="EMBL" id="KAJ7369691.1"/>
    </source>
</evidence>
<evidence type="ECO:0000313" key="2">
    <source>
        <dbReference type="Proteomes" id="UP001163046"/>
    </source>
</evidence>
<keyword evidence="2" id="KW-1185">Reference proteome</keyword>
<organism evidence="1 2">
    <name type="scientific">Desmophyllum pertusum</name>
    <dbReference type="NCBI Taxonomy" id="174260"/>
    <lineage>
        <taxon>Eukaryota</taxon>
        <taxon>Metazoa</taxon>
        <taxon>Cnidaria</taxon>
        <taxon>Anthozoa</taxon>
        <taxon>Hexacorallia</taxon>
        <taxon>Scleractinia</taxon>
        <taxon>Caryophylliina</taxon>
        <taxon>Caryophylliidae</taxon>
        <taxon>Desmophyllum</taxon>
    </lineage>
</organism>
<reference evidence="1" key="1">
    <citation type="submission" date="2023-01" db="EMBL/GenBank/DDBJ databases">
        <title>Genome assembly of the deep-sea coral Lophelia pertusa.</title>
        <authorList>
            <person name="Herrera S."/>
            <person name="Cordes E."/>
        </authorList>
    </citation>
    <scope>NUCLEOTIDE SEQUENCE</scope>
    <source>
        <strain evidence="1">USNM1676648</strain>
        <tissue evidence="1">Polyp</tissue>
    </source>
</reference>
<gene>
    <name evidence="1" type="ORF">OS493_037088</name>
</gene>
<feature type="non-terminal residue" evidence="1">
    <location>
        <position position="85"/>
    </location>
</feature>
<dbReference type="AlphaFoldDB" id="A0A9W9YUG9"/>
<accession>A0A9W9YUG9</accession>
<proteinExistence type="predicted"/>
<dbReference type="Proteomes" id="UP001163046">
    <property type="component" value="Unassembled WGS sequence"/>
</dbReference>
<dbReference type="EMBL" id="MU826892">
    <property type="protein sequence ID" value="KAJ7369691.1"/>
    <property type="molecule type" value="Genomic_DNA"/>
</dbReference>
<comment type="caution">
    <text evidence="1">The sequence shown here is derived from an EMBL/GenBank/DDBJ whole genome shotgun (WGS) entry which is preliminary data.</text>
</comment>
<sequence>KLEDLDLHMDIGQHKRSTTGSVYDQLKFDWVSKFSSLTLDEETVVHRQNIGRRLGDSNLPMGWALHEPRGGGNRYLKPLRNISSQ</sequence>